<evidence type="ECO:0000256" key="3">
    <source>
        <dbReference type="ARBA" id="ARBA00023163"/>
    </source>
</evidence>
<evidence type="ECO:0000259" key="4">
    <source>
        <dbReference type="PROSITE" id="PS50042"/>
    </source>
</evidence>
<sequence>MQAIDSFIDTLTFGQKITTETRDRLCAGLTCLSVEPGADILHPGDEVDGVYFVRSGAIRVYYIDAAGHEGTLYWIEPGESCILALNSLFTEIPYPAWAAAEESGVEIVTVPGAVFRDLFSREPALQKFLFEQLSERVFSLLRRLEESMRLPQEERLILLLLAQADEDGIIHLSQDKLARHLGTIREVVSRLLRNLVSQGLISLAPRRITVLDRERLEKLVPEAEYPVT</sequence>
<proteinExistence type="predicted"/>
<dbReference type="SUPFAM" id="SSF51206">
    <property type="entry name" value="cAMP-binding domain-like"/>
    <property type="match status" value="1"/>
</dbReference>
<name>A0A501PGH4_9PROT</name>
<dbReference type="GO" id="GO:0003700">
    <property type="term" value="F:DNA-binding transcription factor activity"/>
    <property type="evidence" value="ECO:0007669"/>
    <property type="project" value="TreeGrafter"/>
</dbReference>
<dbReference type="OrthoDB" id="7506088at2"/>
<keyword evidence="1" id="KW-0805">Transcription regulation</keyword>
<dbReference type="InterPro" id="IPR036390">
    <property type="entry name" value="WH_DNA-bd_sf"/>
</dbReference>
<evidence type="ECO:0000256" key="2">
    <source>
        <dbReference type="ARBA" id="ARBA00023125"/>
    </source>
</evidence>
<dbReference type="Pfam" id="PF13545">
    <property type="entry name" value="HTH_Crp_2"/>
    <property type="match status" value="1"/>
</dbReference>
<comment type="caution">
    <text evidence="6">The sequence shown here is derived from an EMBL/GenBank/DDBJ whole genome shotgun (WGS) entry which is preliminary data.</text>
</comment>
<dbReference type="PROSITE" id="PS50042">
    <property type="entry name" value="CNMP_BINDING_3"/>
    <property type="match status" value="1"/>
</dbReference>
<evidence type="ECO:0000313" key="6">
    <source>
        <dbReference type="EMBL" id="TPD59295.1"/>
    </source>
</evidence>
<accession>A0A501PGH4</accession>
<dbReference type="InterPro" id="IPR050397">
    <property type="entry name" value="Env_Response_Regulators"/>
</dbReference>
<dbReference type="PROSITE" id="PS51063">
    <property type="entry name" value="HTH_CRP_2"/>
    <property type="match status" value="1"/>
</dbReference>
<reference evidence="7" key="1">
    <citation type="submission" date="2019-06" db="EMBL/GenBank/DDBJ databases">
        <title>The complete genome of Emcibacter congregatus ZYLT.</title>
        <authorList>
            <person name="Zhao Z."/>
        </authorList>
    </citation>
    <scope>NUCLEOTIDE SEQUENCE [LARGE SCALE GENOMIC DNA]</scope>
    <source>
        <strain evidence="7">MCCC 1A06723</strain>
    </source>
</reference>
<dbReference type="PANTHER" id="PTHR24567">
    <property type="entry name" value="CRP FAMILY TRANSCRIPTIONAL REGULATORY PROTEIN"/>
    <property type="match status" value="1"/>
</dbReference>
<dbReference type="CDD" id="cd00038">
    <property type="entry name" value="CAP_ED"/>
    <property type="match status" value="1"/>
</dbReference>
<dbReference type="Gene3D" id="1.10.10.10">
    <property type="entry name" value="Winged helix-like DNA-binding domain superfamily/Winged helix DNA-binding domain"/>
    <property type="match status" value="1"/>
</dbReference>
<dbReference type="EMBL" id="VFIY01000014">
    <property type="protein sequence ID" value="TPD59295.1"/>
    <property type="molecule type" value="Genomic_DNA"/>
</dbReference>
<dbReference type="Pfam" id="PF00027">
    <property type="entry name" value="cNMP_binding"/>
    <property type="match status" value="1"/>
</dbReference>
<dbReference type="AlphaFoldDB" id="A0A501PGH4"/>
<dbReference type="InterPro" id="IPR000595">
    <property type="entry name" value="cNMP-bd_dom"/>
</dbReference>
<protein>
    <submittedName>
        <fullName evidence="6">Crp/Fnr family transcriptional regulator</fullName>
    </submittedName>
</protein>
<keyword evidence="7" id="KW-1185">Reference proteome</keyword>
<dbReference type="Gene3D" id="2.60.120.10">
    <property type="entry name" value="Jelly Rolls"/>
    <property type="match status" value="1"/>
</dbReference>
<keyword evidence="3" id="KW-0804">Transcription</keyword>
<dbReference type="GO" id="GO:0005829">
    <property type="term" value="C:cytosol"/>
    <property type="evidence" value="ECO:0007669"/>
    <property type="project" value="TreeGrafter"/>
</dbReference>
<keyword evidence="2" id="KW-0238">DNA-binding</keyword>
<dbReference type="Proteomes" id="UP000319148">
    <property type="component" value="Unassembled WGS sequence"/>
</dbReference>
<dbReference type="GO" id="GO:0003677">
    <property type="term" value="F:DNA binding"/>
    <property type="evidence" value="ECO:0007669"/>
    <property type="project" value="UniProtKB-KW"/>
</dbReference>
<dbReference type="SMART" id="SM00419">
    <property type="entry name" value="HTH_CRP"/>
    <property type="match status" value="1"/>
</dbReference>
<evidence type="ECO:0000256" key="1">
    <source>
        <dbReference type="ARBA" id="ARBA00023015"/>
    </source>
</evidence>
<dbReference type="InterPro" id="IPR036388">
    <property type="entry name" value="WH-like_DNA-bd_sf"/>
</dbReference>
<dbReference type="PANTHER" id="PTHR24567:SF26">
    <property type="entry name" value="REGULATORY PROTEIN YEIL"/>
    <property type="match status" value="1"/>
</dbReference>
<dbReference type="SUPFAM" id="SSF46785">
    <property type="entry name" value="Winged helix' DNA-binding domain"/>
    <property type="match status" value="1"/>
</dbReference>
<dbReference type="InterPro" id="IPR012318">
    <property type="entry name" value="HTH_CRP"/>
</dbReference>
<feature type="domain" description="HTH crp-type" evidence="5">
    <location>
        <begin position="150"/>
        <end position="214"/>
    </location>
</feature>
<gene>
    <name evidence="6" type="ORF">FIV46_10895</name>
</gene>
<organism evidence="6 7">
    <name type="scientific">Emcibacter nanhaiensis</name>
    <dbReference type="NCBI Taxonomy" id="1505037"/>
    <lineage>
        <taxon>Bacteria</taxon>
        <taxon>Pseudomonadati</taxon>
        <taxon>Pseudomonadota</taxon>
        <taxon>Alphaproteobacteria</taxon>
        <taxon>Emcibacterales</taxon>
        <taxon>Emcibacteraceae</taxon>
        <taxon>Emcibacter</taxon>
    </lineage>
</organism>
<dbReference type="SMART" id="SM00100">
    <property type="entry name" value="cNMP"/>
    <property type="match status" value="1"/>
</dbReference>
<evidence type="ECO:0000313" key="7">
    <source>
        <dbReference type="Proteomes" id="UP000319148"/>
    </source>
</evidence>
<dbReference type="RefSeq" id="WP_139940959.1">
    <property type="nucleotide sequence ID" value="NZ_JBHSYP010000006.1"/>
</dbReference>
<feature type="domain" description="Cyclic nucleotide-binding" evidence="4">
    <location>
        <begin position="13"/>
        <end position="136"/>
    </location>
</feature>
<evidence type="ECO:0000259" key="5">
    <source>
        <dbReference type="PROSITE" id="PS51063"/>
    </source>
</evidence>
<dbReference type="InterPro" id="IPR018490">
    <property type="entry name" value="cNMP-bd_dom_sf"/>
</dbReference>
<dbReference type="InterPro" id="IPR014710">
    <property type="entry name" value="RmlC-like_jellyroll"/>
</dbReference>